<name>A0ABV6Q943_9FLAO</name>
<keyword evidence="2" id="KW-1185">Reference proteome</keyword>
<sequence length="481" mass="52110">LLEATVVGTVNSGASETITVNDGSSVSFDGNFIKEDGSSYSGAVDVIMHHLDPADEDMPMQMPGMLYAENEDGAERMLQTLGMLAVELRGSGGEELNLAVGSTSEIKMPVDPSLMSIAPATIPLWHFDEARGYWKEEGFATLQGNMYVGTVSHFSFWNCDIPAEAITLCVTATDEEGNELNNLLVTITSSTYGTSEGQTNEKGEVCGLVPSNEALSLNIYLHNNCNNSPIYTSTIGSFSSDSNITIIIPDIPSFIGETVIGTFNTCDGDAVTNGYVKLVYGDLSYIDSVINGEFEISLLRCPENNTFSIKGVDFNNLQLTTEINYTFTSPTTNIGVINACNSSVEFIQYSINGVDSYLAIDDISCIFYVNWDGSHTLSINDSTNGNSCLNILGTLNQESYIGSYSLNLPVSDISEPHFSMWGECIGLYWTSTPNNESTLTFNLTSFGEIGEYVDINFSGTIIRDGDNIDTISGIVHVLRDY</sequence>
<comment type="caution">
    <text evidence="1">The sequence shown here is derived from an EMBL/GenBank/DDBJ whole genome shotgun (WGS) entry which is preliminary data.</text>
</comment>
<proteinExistence type="predicted"/>
<gene>
    <name evidence="1" type="ORF">ACFFGA_05130</name>
</gene>
<evidence type="ECO:0000313" key="2">
    <source>
        <dbReference type="Proteomes" id="UP001589832"/>
    </source>
</evidence>
<protein>
    <submittedName>
        <fullName evidence="1">Uncharacterized protein</fullName>
    </submittedName>
</protein>
<feature type="non-terminal residue" evidence="1">
    <location>
        <position position="1"/>
    </location>
</feature>
<dbReference type="RefSeq" id="WP_386060586.1">
    <property type="nucleotide sequence ID" value="NZ_JBHLTQ010000001.1"/>
</dbReference>
<organism evidence="1 2">
    <name type="scientific">Winogradskyella pulchriflava</name>
    <dbReference type="NCBI Taxonomy" id="1110688"/>
    <lineage>
        <taxon>Bacteria</taxon>
        <taxon>Pseudomonadati</taxon>
        <taxon>Bacteroidota</taxon>
        <taxon>Flavobacteriia</taxon>
        <taxon>Flavobacteriales</taxon>
        <taxon>Flavobacteriaceae</taxon>
        <taxon>Winogradskyella</taxon>
    </lineage>
</organism>
<evidence type="ECO:0000313" key="1">
    <source>
        <dbReference type="EMBL" id="MFC0603926.1"/>
    </source>
</evidence>
<dbReference type="Proteomes" id="UP001589832">
    <property type="component" value="Unassembled WGS sequence"/>
</dbReference>
<accession>A0ABV6Q943</accession>
<dbReference type="EMBL" id="JBHLTQ010000001">
    <property type="protein sequence ID" value="MFC0603926.1"/>
    <property type="molecule type" value="Genomic_DNA"/>
</dbReference>
<reference evidence="1 2" key="1">
    <citation type="submission" date="2024-09" db="EMBL/GenBank/DDBJ databases">
        <authorList>
            <person name="Sun Q."/>
            <person name="Mori K."/>
        </authorList>
    </citation>
    <scope>NUCLEOTIDE SEQUENCE [LARGE SCALE GENOMIC DNA]</scope>
    <source>
        <strain evidence="1 2">NCAIM B.02481</strain>
    </source>
</reference>